<feature type="transmembrane region" description="Helical" evidence="12">
    <location>
        <begin position="874"/>
        <end position="896"/>
    </location>
</feature>
<keyword evidence="9 12" id="KW-0472">Membrane</keyword>
<evidence type="ECO:0000313" key="15">
    <source>
        <dbReference type="EMBL" id="KAK9993261.1"/>
    </source>
</evidence>
<dbReference type="Pfam" id="PF13855">
    <property type="entry name" value="LRR_8"/>
    <property type="match status" value="1"/>
</dbReference>
<dbReference type="Pfam" id="PF08263">
    <property type="entry name" value="LRRNT_2"/>
    <property type="match status" value="1"/>
</dbReference>
<dbReference type="PROSITE" id="PS51450">
    <property type="entry name" value="LRR"/>
    <property type="match status" value="1"/>
</dbReference>
<comment type="similarity">
    <text evidence="2">Belongs to the RLP family.</text>
</comment>
<evidence type="ECO:0000256" key="3">
    <source>
        <dbReference type="ARBA" id="ARBA00022475"/>
    </source>
</evidence>
<evidence type="ECO:0000256" key="9">
    <source>
        <dbReference type="ARBA" id="ARBA00023136"/>
    </source>
</evidence>
<dbReference type="InterPro" id="IPR013210">
    <property type="entry name" value="LRR_N_plant-typ"/>
</dbReference>
<name>A0AAW2C4X0_9ROSI</name>
<keyword evidence="6" id="KW-0732">Signal</keyword>
<dbReference type="Pfam" id="PF00560">
    <property type="entry name" value="LRR_1"/>
    <property type="match status" value="4"/>
</dbReference>
<evidence type="ECO:0000313" key="16">
    <source>
        <dbReference type="Proteomes" id="UP001459277"/>
    </source>
</evidence>
<evidence type="ECO:0000259" key="13">
    <source>
        <dbReference type="Pfam" id="PF08263"/>
    </source>
</evidence>
<dbReference type="Proteomes" id="UP001459277">
    <property type="component" value="Unassembled WGS sequence"/>
</dbReference>
<evidence type="ECO:0008006" key="17">
    <source>
        <dbReference type="Google" id="ProtNLM"/>
    </source>
</evidence>
<dbReference type="SUPFAM" id="SSF52058">
    <property type="entry name" value="L domain-like"/>
    <property type="match status" value="2"/>
</dbReference>
<dbReference type="GO" id="GO:0005886">
    <property type="term" value="C:plasma membrane"/>
    <property type="evidence" value="ECO:0007669"/>
    <property type="project" value="UniProtKB-SubCell"/>
</dbReference>
<keyword evidence="4" id="KW-0433">Leucine-rich repeat</keyword>
<evidence type="ECO:0000256" key="5">
    <source>
        <dbReference type="ARBA" id="ARBA00022692"/>
    </source>
</evidence>
<dbReference type="Pfam" id="PF23598">
    <property type="entry name" value="LRR_14"/>
    <property type="match status" value="1"/>
</dbReference>
<dbReference type="EMBL" id="JAZDWU010000008">
    <property type="protein sequence ID" value="KAK9993261.1"/>
    <property type="molecule type" value="Genomic_DNA"/>
</dbReference>
<evidence type="ECO:0000256" key="6">
    <source>
        <dbReference type="ARBA" id="ARBA00022729"/>
    </source>
</evidence>
<proteinExistence type="inferred from homology"/>
<dbReference type="InterPro" id="IPR003591">
    <property type="entry name" value="Leu-rich_rpt_typical-subtyp"/>
</dbReference>
<dbReference type="FunFam" id="3.80.10.10:FF:000213">
    <property type="entry name" value="Tyrosine-sulfated glycopeptide receptor 1"/>
    <property type="match status" value="1"/>
</dbReference>
<dbReference type="PRINTS" id="PR00019">
    <property type="entry name" value="LEURICHRPT"/>
</dbReference>
<dbReference type="PANTHER" id="PTHR48061:SF12">
    <property type="entry name" value="DISEASE RESISTANCE LIKE PROTEIN"/>
    <property type="match status" value="1"/>
</dbReference>
<gene>
    <name evidence="15" type="ORF">SO802_022964</name>
</gene>
<keyword evidence="11" id="KW-0325">Glycoprotein</keyword>
<reference evidence="15 16" key="1">
    <citation type="submission" date="2024-01" db="EMBL/GenBank/DDBJ databases">
        <title>A telomere-to-telomere, gap-free genome of sweet tea (Lithocarpus litseifolius).</title>
        <authorList>
            <person name="Zhou J."/>
        </authorList>
    </citation>
    <scope>NUCLEOTIDE SEQUENCE [LARGE SCALE GENOMIC DNA]</scope>
    <source>
        <strain evidence="15">Zhou-2022a</strain>
        <tissue evidence="15">Leaf</tissue>
    </source>
</reference>
<dbReference type="FunFam" id="3.80.10.10:FF:000095">
    <property type="entry name" value="LRR receptor-like serine/threonine-protein kinase GSO1"/>
    <property type="match status" value="1"/>
</dbReference>
<evidence type="ECO:0000256" key="8">
    <source>
        <dbReference type="ARBA" id="ARBA00022989"/>
    </source>
</evidence>
<evidence type="ECO:0000256" key="11">
    <source>
        <dbReference type="ARBA" id="ARBA00023180"/>
    </source>
</evidence>
<evidence type="ECO:0000256" key="7">
    <source>
        <dbReference type="ARBA" id="ARBA00022737"/>
    </source>
</evidence>
<evidence type="ECO:0000256" key="10">
    <source>
        <dbReference type="ARBA" id="ARBA00023170"/>
    </source>
</evidence>
<dbReference type="Gene3D" id="3.80.10.10">
    <property type="entry name" value="Ribonuclease Inhibitor"/>
    <property type="match status" value="4"/>
</dbReference>
<dbReference type="SMART" id="SM00369">
    <property type="entry name" value="LRR_TYP"/>
    <property type="match status" value="12"/>
</dbReference>
<feature type="domain" description="Leucine-rich repeat-containing N-terminal plant-type" evidence="13">
    <location>
        <begin position="6"/>
        <end position="57"/>
    </location>
</feature>
<dbReference type="InterPro" id="IPR032675">
    <property type="entry name" value="LRR_dom_sf"/>
</dbReference>
<keyword evidence="10" id="KW-0675">Receptor</keyword>
<dbReference type="AlphaFoldDB" id="A0AAW2C4X0"/>
<evidence type="ECO:0000256" key="12">
    <source>
        <dbReference type="SAM" id="Phobius"/>
    </source>
</evidence>
<dbReference type="InterPro" id="IPR001611">
    <property type="entry name" value="Leu-rich_rpt"/>
</dbReference>
<evidence type="ECO:0000256" key="2">
    <source>
        <dbReference type="ARBA" id="ARBA00009592"/>
    </source>
</evidence>
<keyword evidence="7" id="KW-0677">Repeat</keyword>
<evidence type="ECO:0000256" key="1">
    <source>
        <dbReference type="ARBA" id="ARBA00004251"/>
    </source>
</evidence>
<feature type="domain" description="Disease resistance R13L4/SHOC-2-like LRR" evidence="14">
    <location>
        <begin position="271"/>
        <end position="436"/>
    </location>
</feature>
<accession>A0AAW2C4X0</accession>
<evidence type="ECO:0000256" key="4">
    <source>
        <dbReference type="ARBA" id="ARBA00022614"/>
    </source>
</evidence>
<evidence type="ECO:0000259" key="14">
    <source>
        <dbReference type="Pfam" id="PF23598"/>
    </source>
</evidence>
<keyword evidence="16" id="KW-1185">Reference proteome</keyword>
<dbReference type="PANTHER" id="PTHR48061">
    <property type="entry name" value="LEUCINE-RICH REPEAT RECEPTOR PROTEIN KINASE EMS1-LIKE-RELATED"/>
    <property type="match status" value="1"/>
</dbReference>
<comment type="subcellular location">
    <subcellularLocation>
        <location evidence="1">Cell membrane</location>
        <topology evidence="1">Single-pass type I membrane protein</topology>
    </subcellularLocation>
</comment>
<sequence length="915" mass="101570">MHPLCHADERSALLQFKESFIINNSTCRFFDDDYLPPVASWTLENSSCCSWDGVDCDKKSGHVIGHELINSCLYGSINSSSSLFQLVHLQILDLSYNNFNFSRIPSSIGNLLKLTYLRLSDSFFAGQIPFKISRLSKLSSLDLSCNSHPSSCAFFGMLSFDPSSKRLLELKRPHFESLVQNLTNLEALFLSLVNIPYPVPSLLANMSSLSFLILTSCGLLGELPTNIFQLPNIELLHLVQNPGMSGEIPASIGNLGSLEQLYLDANNFSGLVPPSIGNLSKLTVTTLSRNYFRGNLPSFANLNHLATLDLSSNDFAGPIPFNLMNLTSLTRLNLESNKLQGPIPSSISGLKNLMYLDLSFNNLSGTTELDSLHVLKKLTTLGLSFNKLSLLGKINSSASFPNLTALMLASCNLSEFPQYLQNLDKLIYLDLSFNNIHGLVPQWFLETSKETLLNLDLSHNFLTGFDQSPFVLPWSSLQILKIDSNRIQGFLPLPPLSTVSYIISNNSLTGEIPPLICNQTLLQVLDLSKNNLSGQIPECLGNLSNSLSILNLGSNSFYGTIPRTWTRGSKLRMINLGQNKLKGLIPRSMSKCAMLEILDLGHNQINDTFPFWLGTLPELKILILRYNKFHGPIESHYFKSTFPKLRIIDLSYNGLVGNLPSEYFNSCSSMKTIDEEQLAYLQADISFDMGQLTEKLQDFLSFPTMAHEYYDYSIIVKNKGLRIEYAKIIAVFALVDFSGNRFEGEVPESIGTLKGLIALDLSNNSLSGHIPSAMGNLTHLESLDLSLNKLSGKIPQQLAQLTFLSFFNVSYNNFTGPVPKGNQFDTFLNNSFEENLGLCGNQLSRKCEGPKAFLPPLSASTDNQESGSLVEFDWKIVVIGYGSGFIIGVVIGHIVITRKQDWFLKNFGMPYRCFV</sequence>
<protein>
    <recommendedName>
        <fullName evidence="17">Leucine-rich repeat-containing N-terminal plant-type domain-containing protein</fullName>
    </recommendedName>
</protein>
<keyword evidence="8 12" id="KW-1133">Transmembrane helix</keyword>
<keyword evidence="5 12" id="KW-0812">Transmembrane</keyword>
<dbReference type="InterPro" id="IPR055414">
    <property type="entry name" value="LRR_R13L4/SHOC2-like"/>
</dbReference>
<comment type="caution">
    <text evidence="15">The sequence shown here is derived from an EMBL/GenBank/DDBJ whole genome shotgun (WGS) entry which is preliminary data.</text>
</comment>
<dbReference type="FunFam" id="3.80.10.10:FF:000383">
    <property type="entry name" value="Leucine-rich repeat receptor protein kinase EMS1"/>
    <property type="match status" value="1"/>
</dbReference>
<keyword evidence="3" id="KW-1003">Cell membrane</keyword>
<dbReference type="InterPro" id="IPR046956">
    <property type="entry name" value="RLP23-like"/>
</dbReference>
<organism evidence="15 16">
    <name type="scientific">Lithocarpus litseifolius</name>
    <dbReference type="NCBI Taxonomy" id="425828"/>
    <lineage>
        <taxon>Eukaryota</taxon>
        <taxon>Viridiplantae</taxon>
        <taxon>Streptophyta</taxon>
        <taxon>Embryophyta</taxon>
        <taxon>Tracheophyta</taxon>
        <taxon>Spermatophyta</taxon>
        <taxon>Magnoliopsida</taxon>
        <taxon>eudicotyledons</taxon>
        <taxon>Gunneridae</taxon>
        <taxon>Pentapetalae</taxon>
        <taxon>rosids</taxon>
        <taxon>fabids</taxon>
        <taxon>Fagales</taxon>
        <taxon>Fagaceae</taxon>
        <taxon>Lithocarpus</taxon>
    </lineage>
</organism>